<dbReference type="SUPFAM" id="SSF53067">
    <property type="entry name" value="Actin-like ATPase domain"/>
    <property type="match status" value="1"/>
</dbReference>
<dbReference type="PANTHER" id="PTHR14187:SF46">
    <property type="entry name" value="HEAT SHOCK 70 KDA PROTEIN 12A"/>
    <property type="match status" value="1"/>
</dbReference>
<dbReference type="Gene3D" id="3.90.640.10">
    <property type="entry name" value="Actin, Chain A, domain 4"/>
    <property type="match status" value="1"/>
</dbReference>
<accession>A0A3R7QGP1</accession>
<evidence type="ECO:0000313" key="3">
    <source>
        <dbReference type="Proteomes" id="UP000283509"/>
    </source>
</evidence>
<reference evidence="2 3" key="1">
    <citation type="submission" date="2018-04" db="EMBL/GenBank/DDBJ databases">
        <authorList>
            <person name="Zhang X."/>
            <person name="Yuan J."/>
            <person name="Li F."/>
            <person name="Xiang J."/>
        </authorList>
    </citation>
    <scope>NUCLEOTIDE SEQUENCE [LARGE SCALE GENOMIC DNA]</scope>
    <source>
        <tissue evidence="2">Muscle</tissue>
    </source>
</reference>
<comment type="caution">
    <text evidence="2">The sequence shown here is derived from an EMBL/GenBank/DDBJ whole genome shotgun (WGS) entry which is preliminary data.</text>
</comment>
<dbReference type="Gene3D" id="3.30.420.40">
    <property type="match status" value="1"/>
</dbReference>
<organism evidence="2 3">
    <name type="scientific">Penaeus vannamei</name>
    <name type="common">Whiteleg shrimp</name>
    <name type="synonym">Litopenaeus vannamei</name>
    <dbReference type="NCBI Taxonomy" id="6689"/>
    <lineage>
        <taxon>Eukaryota</taxon>
        <taxon>Metazoa</taxon>
        <taxon>Ecdysozoa</taxon>
        <taxon>Arthropoda</taxon>
        <taxon>Crustacea</taxon>
        <taxon>Multicrustacea</taxon>
        <taxon>Malacostraca</taxon>
        <taxon>Eumalacostraca</taxon>
        <taxon>Eucarida</taxon>
        <taxon>Decapoda</taxon>
        <taxon>Dendrobranchiata</taxon>
        <taxon>Penaeoidea</taxon>
        <taxon>Penaeidae</taxon>
        <taxon>Penaeus</taxon>
    </lineage>
</organism>
<name>A0A3R7QGP1_PENVA</name>
<reference evidence="2 3" key="2">
    <citation type="submission" date="2019-01" db="EMBL/GenBank/DDBJ databases">
        <title>The decoding of complex shrimp genome reveals the adaptation for benthos swimmer, frequently molting mechanism and breeding impact on genome.</title>
        <authorList>
            <person name="Sun Y."/>
            <person name="Gao Y."/>
            <person name="Yu Y."/>
        </authorList>
    </citation>
    <scope>NUCLEOTIDE SEQUENCE [LARGE SCALE GENOMIC DNA]</scope>
    <source>
        <tissue evidence="2">Muscle</tissue>
    </source>
</reference>
<proteinExistence type="predicted"/>
<feature type="region of interest" description="Disordered" evidence="1">
    <location>
        <begin position="325"/>
        <end position="348"/>
    </location>
</feature>
<protein>
    <submittedName>
        <fullName evidence="2">Heat shock protein</fullName>
    </submittedName>
</protein>
<dbReference type="InterPro" id="IPR043129">
    <property type="entry name" value="ATPase_NBD"/>
</dbReference>
<sequence>MPELDRDTVYAVVDCGGGTVDITVHQMTDRLTGHLKELHKASGGPYGSTGVDVEFERLLETLFGGDFLSAFRRQRPAAFVDLMIAFESRKRNASPFRENPLNIALPFSFIDLFRKFRGKDVEWAIKKHQHLGVRWSAQGMLRVEQETMRQLFLPTLANITQAIESVLSAPEVGPLQYMFLVGGFAESELLQKHIRDVFGHRVNVIIPQGMGLAILRGAVQFGLDPGVVTVRRSRLTYGVGVLNRFQHGLHPPDKRVVAAGAEWCADVLDRFVAVDESVAVGDVVVRSYTPATPAQSTVILHLYATERHDAKFVTEDGVRRVGTLHLDLGSPPPLPPPSPPPGTEEDSLPQRREITVHMKFGDTEVKASAVDHLTGQCVRANIDFLTL</sequence>
<dbReference type="AlphaFoldDB" id="A0A3R7QGP1"/>
<keyword evidence="2" id="KW-0346">Stress response</keyword>
<dbReference type="PANTHER" id="PTHR14187">
    <property type="entry name" value="ALPHA KINASE/ELONGATION FACTOR 2 KINASE"/>
    <property type="match status" value="1"/>
</dbReference>
<dbReference type="EMBL" id="QCYY01001403">
    <property type="protein sequence ID" value="ROT78282.1"/>
    <property type="molecule type" value="Genomic_DNA"/>
</dbReference>
<evidence type="ECO:0000256" key="1">
    <source>
        <dbReference type="SAM" id="MobiDB-lite"/>
    </source>
</evidence>
<gene>
    <name evidence="2" type="ORF">C7M84_003012</name>
</gene>
<feature type="compositionally biased region" description="Pro residues" evidence="1">
    <location>
        <begin position="330"/>
        <end position="342"/>
    </location>
</feature>
<dbReference type="Proteomes" id="UP000283509">
    <property type="component" value="Unassembled WGS sequence"/>
</dbReference>
<keyword evidence="3" id="KW-1185">Reference proteome</keyword>
<dbReference type="STRING" id="6689.A0A3R7QGP1"/>
<dbReference type="OrthoDB" id="2963168at2759"/>
<evidence type="ECO:0000313" key="2">
    <source>
        <dbReference type="EMBL" id="ROT78282.1"/>
    </source>
</evidence>